<keyword evidence="3" id="KW-1185">Reference proteome</keyword>
<proteinExistence type="predicted"/>
<reference evidence="2 3" key="1">
    <citation type="submission" date="2021-02" db="EMBL/GenBank/DDBJ databases">
        <title>Complete genome of Desulfoluna sp. strain ASN36.</title>
        <authorList>
            <person name="Takahashi A."/>
            <person name="Kojima H."/>
            <person name="Fukui M."/>
        </authorList>
    </citation>
    <scope>NUCLEOTIDE SEQUENCE [LARGE SCALE GENOMIC DNA]</scope>
    <source>
        <strain evidence="2 3">ASN36</strain>
    </source>
</reference>
<dbReference type="Proteomes" id="UP001320148">
    <property type="component" value="Chromosome"/>
</dbReference>
<dbReference type="EMBL" id="AP024488">
    <property type="protein sequence ID" value="BCS95162.1"/>
    <property type="molecule type" value="Genomic_DNA"/>
</dbReference>
<evidence type="ECO:0000313" key="2">
    <source>
        <dbReference type="EMBL" id="BCS95162.1"/>
    </source>
</evidence>
<sequence>MRLRDTIIAMIPIVLYGACSTPNADAPEAGRVHTKASIATHGPEAAISPDPCKICHSPALTGGGTVTSCFACHEEGPPFTRHSLPYISPEAHGPDAADTMRTCQNCHGSLPNLFTGGIVADPDIYNTPSATCAATTCHPAAGAHPTNWQGTNDTTIDYLSTHRTAKNQDINCVICHDFTQGREAPEPRAPSCFSAGFTNADGATTECHPGGAGAADHPLPYTQPQDHGSAARDTMDQCQRCHGTPGTLLFTGGIASTSCAAAECHPAAGAHPTRWQGENDITPDYRSTHQEANNLNTTCVICHDVTLGHPRPHPTAPSCFSSGFTNSDGSTTECHDEGP</sequence>
<gene>
    <name evidence="2" type="ORF">DSLASN_07940</name>
</gene>
<dbReference type="InterPro" id="IPR036280">
    <property type="entry name" value="Multihaem_cyt_sf"/>
</dbReference>
<feature type="region of interest" description="Disordered" evidence="1">
    <location>
        <begin position="320"/>
        <end position="339"/>
    </location>
</feature>
<evidence type="ECO:0000313" key="3">
    <source>
        <dbReference type="Proteomes" id="UP001320148"/>
    </source>
</evidence>
<dbReference type="SUPFAM" id="SSF48695">
    <property type="entry name" value="Multiheme cytochromes"/>
    <property type="match status" value="2"/>
</dbReference>
<feature type="compositionally biased region" description="Polar residues" evidence="1">
    <location>
        <begin position="320"/>
        <end position="332"/>
    </location>
</feature>
<organism evidence="2 3">
    <name type="scientific">Desulfoluna limicola</name>
    <dbReference type="NCBI Taxonomy" id="2810562"/>
    <lineage>
        <taxon>Bacteria</taxon>
        <taxon>Pseudomonadati</taxon>
        <taxon>Thermodesulfobacteriota</taxon>
        <taxon>Desulfobacteria</taxon>
        <taxon>Desulfobacterales</taxon>
        <taxon>Desulfolunaceae</taxon>
        <taxon>Desulfoluna</taxon>
    </lineage>
</organism>
<evidence type="ECO:0000256" key="1">
    <source>
        <dbReference type="SAM" id="MobiDB-lite"/>
    </source>
</evidence>
<protein>
    <submittedName>
        <fullName evidence="2">Uncharacterized protein</fullName>
    </submittedName>
</protein>
<name>A0ABM7PD49_9BACT</name>
<dbReference type="RefSeq" id="WP_236891437.1">
    <property type="nucleotide sequence ID" value="NZ_AP024488.1"/>
</dbReference>
<accession>A0ABM7PD49</accession>